<dbReference type="Proteomes" id="UP000567099">
    <property type="component" value="Unassembled WGS sequence"/>
</dbReference>
<dbReference type="PANTHER" id="PTHR30115:SF11">
    <property type="entry name" value="NITROGEN REGULATORY PROTEIN P-II HOMOLOG"/>
    <property type="match status" value="1"/>
</dbReference>
<dbReference type="Proteomes" id="UP000584706">
    <property type="component" value="Unassembled WGS sequence"/>
</dbReference>
<evidence type="ECO:0000313" key="5">
    <source>
        <dbReference type="EMBL" id="MBA2851910.1"/>
    </source>
</evidence>
<dbReference type="Proteomes" id="UP000571854">
    <property type="component" value="Unassembled WGS sequence"/>
</dbReference>
<dbReference type="PROSITE" id="PS51343">
    <property type="entry name" value="PII_GLNB_DOM"/>
    <property type="match status" value="1"/>
</dbReference>
<dbReference type="Pfam" id="PF00543">
    <property type="entry name" value="P-II"/>
    <property type="match status" value="1"/>
</dbReference>
<evidence type="ECO:0000313" key="8">
    <source>
        <dbReference type="EMBL" id="MBB6068324.1"/>
    </source>
</evidence>
<dbReference type="Proteomes" id="UP000722095">
    <property type="component" value="Unassembled WGS sequence"/>
</dbReference>
<evidence type="ECO:0000313" key="3">
    <source>
        <dbReference type="EMBL" id="AVB76430.1"/>
    </source>
</evidence>
<evidence type="ECO:0000313" key="16">
    <source>
        <dbReference type="Proteomes" id="UP000571854"/>
    </source>
</evidence>
<evidence type="ECO:0000313" key="14">
    <source>
        <dbReference type="Proteomes" id="UP000564425"/>
    </source>
</evidence>
<evidence type="ECO:0000313" key="11">
    <source>
        <dbReference type="EMBL" id="MBP2219134.1"/>
    </source>
</evidence>
<dbReference type="EMBL" id="CP026606">
    <property type="protein sequence ID" value="AVB76430.1"/>
    <property type="molecule type" value="Genomic_DNA"/>
</dbReference>
<evidence type="ECO:0000313" key="13">
    <source>
        <dbReference type="Proteomes" id="UP000558015"/>
    </source>
</evidence>
<dbReference type="PRINTS" id="PR00340">
    <property type="entry name" value="PIIGLNB"/>
</dbReference>
<dbReference type="Gene3D" id="3.30.70.120">
    <property type="match status" value="1"/>
</dbReference>
<evidence type="ECO:0000313" key="12">
    <source>
        <dbReference type="Proteomes" id="UP000239462"/>
    </source>
</evidence>
<evidence type="ECO:0000313" key="9">
    <source>
        <dbReference type="EMBL" id="MBB6497701.1"/>
    </source>
</evidence>
<evidence type="ECO:0000313" key="4">
    <source>
        <dbReference type="EMBL" id="MBA2845854.1"/>
    </source>
</evidence>
<evidence type="ECO:0000313" key="6">
    <source>
        <dbReference type="EMBL" id="MBA2859138.1"/>
    </source>
</evidence>
<dbReference type="KEGG" id="mmad:MMJJ_10320"/>
<dbReference type="Proteomes" id="UP000558015">
    <property type="component" value="Unassembled WGS sequence"/>
</dbReference>
<dbReference type="GO" id="GO:0030234">
    <property type="term" value="F:enzyme regulator activity"/>
    <property type="evidence" value="ECO:0007669"/>
    <property type="project" value="InterPro"/>
</dbReference>
<dbReference type="EMBL" id="JACDUJ010000001">
    <property type="protein sequence ID" value="MBA2845854.1"/>
    <property type="molecule type" value="Genomic_DNA"/>
</dbReference>
<organism evidence="3 12">
    <name type="scientific">Methanococcus maripaludis</name>
    <name type="common">Methanococcus deltae</name>
    <dbReference type="NCBI Taxonomy" id="39152"/>
    <lineage>
        <taxon>Archaea</taxon>
        <taxon>Methanobacteriati</taxon>
        <taxon>Methanobacteriota</taxon>
        <taxon>Methanomada group</taxon>
        <taxon>Methanococci</taxon>
        <taxon>Methanococcales</taxon>
        <taxon>Methanococcaceae</taxon>
        <taxon>Methanococcus</taxon>
    </lineage>
</organism>
<dbReference type="GeneID" id="2761869"/>
<reference evidence="13 14" key="3">
    <citation type="submission" date="2020-07" db="EMBL/GenBank/DDBJ databases">
        <title>Genomic Encyclopedia of Type Strains, Phase IV (KMG-V): Genome sequencing to study the core and pangenomes of soil and plant-associated prokaryotes.</title>
        <authorList>
            <person name="Whitman W."/>
        </authorList>
    </citation>
    <scope>NUCLEOTIDE SEQUENCE [LARGE SCALE GENOMIC DNA]</scope>
    <source>
        <strain evidence="5 14">A1</strain>
        <strain evidence="4 16">A5</strain>
        <strain evidence="6 13">C12</strain>
        <strain evidence="7 15">C13</strain>
        <strain evidence="9 18">D1</strain>
        <strain evidence="8 17">DSM 7078</strain>
        <strain evidence="10">RC</strain>
    </source>
</reference>
<dbReference type="Proteomes" id="UP000239462">
    <property type="component" value="Chromosome"/>
</dbReference>
<feature type="modified residue" description="O-UMP-tyrosine" evidence="1">
    <location>
        <position position="51"/>
    </location>
</feature>
<dbReference type="GO" id="GO:0005829">
    <property type="term" value="C:cytosol"/>
    <property type="evidence" value="ECO:0007669"/>
    <property type="project" value="TreeGrafter"/>
</dbReference>
<comment type="similarity">
    <text evidence="2">Belongs to the P(II) protein family.</text>
</comment>
<dbReference type="InterPro" id="IPR011322">
    <property type="entry name" value="N-reg_PII-like_a/b"/>
</dbReference>
<evidence type="ECO:0000256" key="1">
    <source>
        <dbReference type="PIRSR" id="PIRSR602187-50"/>
    </source>
</evidence>
<evidence type="ECO:0000313" key="10">
    <source>
        <dbReference type="EMBL" id="MBM7409804.1"/>
    </source>
</evidence>
<dbReference type="EMBL" id="JACHED010000004">
    <property type="protein sequence ID" value="MBB6497701.1"/>
    <property type="molecule type" value="Genomic_DNA"/>
</dbReference>
<dbReference type="InterPro" id="IPR002187">
    <property type="entry name" value="N-reg_PII"/>
</dbReference>
<dbReference type="EMBL" id="JACDUH010000004">
    <property type="protein sequence ID" value="MBA2851910.1"/>
    <property type="molecule type" value="Genomic_DNA"/>
</dbReference>
<dbReference type="EMBL" id="JACDUN010000001">
    <property type="protein sequence ID" value="MBA2859138.1"/>
    <property type="molecule type" value="Genomic_DNA"/>
</dbReference>
<dbReference type="EMBL" id="JAGINF010000002">
    <property type="protein sequence ID" value="MBP2219134.1"/>
    <property type="molecule type" value="Genomic_DNA"/>
</dbReference>
<protein>
    <submittedName>
        <fullName evidence="3 4">Nitrogen regulatory protein P-II</fullName>
    </submittedName>
</protein>
<dbReference type="EMBL" id="JAFBBC010000002">
    <property type="protein sequence ID" value="MBM7409804.1"/>
    <property type="molecule type" value="Genomic_DNA"/>
</dbReference>
<reference evidence="12" key="1">
    <citation type="journal article" date="2018" name="Genome Announc.">
        <title>Complete Genome Sequence of the Methanococcus maripaludis Type Strain JJ (DSM 2067), a Model for Selenoprotein Synthesis in Archaea.</title>
        <authorList>
            <person name="Poehlein A."/>
            <person name="Heym D."/>
            <person name="Quitzke V."/>
            <person name="Fersch J."/>
            <person name="Daniel R."/>
            <person name="Rother M."/>
        </authorList>
    </citation>
    <scope>NUCLEOTIDE SEQUENCE [LARGE SCALE GENOMIC DNA]</scope>
    <source>
        <strain evidence="12">DSM 2067</strain>
    </source>
</reference>
<dbReference type="EMBL" id="JACDUO010000003">
    <property type="protein sequence ID" value="MBA2864760.1"/>
    <property type="molecule type" value="Genomic_DNA"/>
</dbReference>
<dbReference type="PANTHER" id="PTHR30115">
    <property type="entry name" value="NITROGEN REGULATORY PROTEIN P-II"/>
    <property type="match status" value="1"/>
</dbReference>
<dbReference type="GeneID" id="36102118"/>
<dbReference type="GO" id="GO:0005524">
    <property type="term" value="F:ATP binding"/>
    <property type="evidence" value="ECO:0007669"/>
    <property type="project" value="TreeGrafter"/>
</dbReference>
<dbReference type="SUPFAM" id="SSF54913">
    <property type="entry name" value="GlnB-like"/>
    <property type="match status" value="1"/>
</dbReference>
<evidence type="ECO:0000256" key="2">
    <source>
        <dbReference type="RuleBase" id="RU003936"/>
    </source>
</evidence>
<evidence type="ECO:0000313" key="17">
    <source>
        <dbReference type="Proteomes" id="UP000584706"/>
    </source>
</evidence>
<dbReference type="InterPro" id="IPR015867">
    <property type="entry name" value="N-reg_PII/ATP_PRibTrfase_C"/>
</dbReference>
<dbReference type="GO" id="GO:0006808">
    <property type="term" value="P:regulation of nitrogen utilization"/>
    <property type="evidence" value="ECO:0007669"/>
    <property type="project" value="InterPro"/>
</dbReference>
<name>A0A2L1CB27_METMI</name>
<proteinExistence type="inferred from homology"/>
<dbReference type="RefSeq" id="WP_011170008.1">
    <property type="nucleotide sequence ID" value="NZ_CP026606.1"/>
</dbReference>
<dbReference type="Proteomes" id="UP000564425">
    <property type="component" value="Unassembled WGS sequence"/>
</dbReference>
<reference evidence="3" key="2">
    <citation type="submission" date="2018-02" db="EMBL/GenBank/DDBJ databases">
        <title>Complete genome sequence of the Methanococcus maripaludis type strain JJ (DSM 2067), a model for selenoprotein synthesis in Archaea.</title>
        <authorList>
            <person name="Poehlein A."/>
            <person name="Heym D."/>
            <person name="Quitzke V."/>
            <person name="Fersch J."/>
            <person name="Daniel R."/>
            <person name="Rother M."/>
        </authorList>
    </citation>
    <scope>NUCLEOTIDE SEQUENCE [LARGE SCALE GENOMIC DNA]</scope>
    <source>
        <strain evidence="3">DSM 2067</strain>
    </source>
</reference>
<reference evidence="11" key="4">
    <citation type="submission" date="2021-03" db="EMBL/GenBank/DDBJ databases">
        <title>Genomic Encyclopedia of Type Strains, Phase IV (KMG-IV): sequencing the most valuable type-strain genomes for metagenomic binning, comparative biology and taxonomic classification.</title>
        <authorList>
            <person name="Goeker M."/>
        </authorList>
    </citation>
    <scope>NUCLEOTIDE SEQUENCE</scope>
    <source>
        <strain evidence="11">DSM 2771</strain>
    </source>
</reference>
<sequence>MKKIEAIIRIERLDIVKGILSENGFLSLTISEVKGRGVQGGITERYRGTEYVVDLLPKVKLEMVVDDKDIDEVITIIRENAETGKPGDGKIFIIPVEDAVRIRTGESGIKAI</sequence>
<dbReference type="AlphaFoldDB" id="A0A2L1CB27"/>
<dbReference type="Proteomes" id="UP000590564">
    <property type="component" value="Unassembled WGS sequence"/>
</dbReference>
<gene>
    <name evidence="3" type="primary">glnB_5</name>
    <name evidence="10" type="ORF">HNP85_001499</name>
    <name evidence="5" type="ORF">HNP86_002073</name>
    <name evidence="4" type="ORF">HNP88_000038</name>
    <name evidence="6" type="ORF">HNP93_001839</name>
    <name evidence="7" type="ORF">HNP94_001788</name>
    <name evidence="9" type="ORF">HNP96_001749</name>
    <name evidence="8" type="ORF">HNP97_001837</name>
    <name evidence="11" type="ORF">J2745_000611</name>
    <name evidence="3" type="ORF">MMJJ_10320</name>
</gene>
<dbReference type="EMBL" id="JACHIQ010000003">
    <property type="protein sequence ID" value="MBB6068324.1"/>
    <property type="molecule type" value="Genomic_DNA"/>
</dbReference>
<dbReference type="Proteomes" id="UP000742560">
    <property type="component" value="Unassembled WGS sequence"/>
</dbReference>
<evidence type="ECO:0000313" key="15">
    <source>
        <dbReference type="Proteomes" id="UP000567099"/>
    </source>
</evidence>
<evidence type="ECO:0000313" key="18">
    <source>
        <dbReference type="Proteomes" id="UP000590564"/>
    </source>
</evidence>
<keyword evidence="1" id="KW-0597">Phosphoprotein</keyword>
<dbReference type="PROSITE" id="PS00638">
    <property type="entry name" value="PII_GLNB_CTER"/>
    <property type="match status" value="1"/>
</dbReference>
<evidence type="ECO:0000313" key="7">
    <source>
        <dbReference type="EMBL" id="MBA2864760.1"/>
    </source>
</evidence>
<accession>A0A2L1CB27</accession>
<dbReference type="SMART" id="SM00938">
    <property type="entry name" value="P-II"/>
    <property type="match status" value="1"/>
</dbReference>
<dbReference type="InterPro" id="IPR017918">
    <property type="entry name" value="N-reg_PII_CS"/>
</dbReference>